<protein>
    <recommendedName>
        <fullName evidence="3">Peptidase M41 domain-containing protein</fullName>
    </recommendedName>
</protein>
<organism evidence="1 2">
    <name type="scientific">Deinococcus petrolearius</name>
    <dbReference type="NCBI Taxonomy" id="1751295"/>
    <lineage>
        <taxon>Bacteria</taxon>
        <taxon>Thermotogati</taxon>
        <taxon>Deinococcota</taxon>
        <taxon>Deinococci</taxon>
        <taxon>Deinococcales</taxon>
        <taxon>Deinococcaceae</taxon>
        <taxon>Deinococcus</taxon>
    </lineage>
</organism>
<keyword evidence="2" id="KW-1185">Reference proteome</keyword>
<proteinExistence type="predicted"/>
<sequence length="234" mass="26198">MTSTKEPKYAESPAEKLAVACIGIGKWLEDHPKFAQSNSTQHLRNRLSSGKSANTAQSETIFSKILEDIQKIQLAFHEAGHAATFYFLNNEDEVWDIHIRFPKNFGRLNKVGEGISGGAYFTHRDGWPQSDEEIKANIVATLAGSLFHPKIPGIEINHAATQDDSTATELAKRLQWSLGEAYNYSKKIIDSGDLQKAVEELALVVYRNIQQDKLLTDVKTVEKTLAKYIQRPAR</sequence>
<dbReference type="Gene3D" id="1.20.58.760">
    <property type="entry name" value="Peptidase M41"/>
    <property type="match status" value="1"/>
</dbReference>
<gene>
    <name evidence="1" type="ORF">ACFPQ6_12880</name>
</gene>
<evidence type="ECO:0008006" key="3">
    <source>
        <dbReference type="Google" id="ProtNLM"/>
    </source>
</evidence>
<dbReference type="Proteomes" id="UP001595979">
    <property type="component" value="Unassembled WGS sequence"/>
</dbReference>
<dbReference type="RefSeq" id="WP_380050074.1">
    <property type="nucleotide sequence ID" value="NZ_JBHSOH010000015.1"/>
</dbReference>
<dbReference type="SUPFAM" id="SSF140990">
    <property type="entry name" value="FtsH protease domain-like"/>
    <property type="match status" value="1"/>
</dbReference>
<evidence type="ECO:0000313" key="2">
    <source>
        <dbReference type="Proteomes" id="UP001595979"/>
    </source>
</evidence>
<reference evidence="2" key="1">
    <citation type="journal article" date="2019" name="Int. J. Syst. Evol. Microbiol.">
        <title>The Global Catalogue of Microorganisms (GCM) 10K type strain sequencing project: providing services to taxonomists for standard genome sequencing and annotation.</title>
        <authorList>
            <consortium name="The Broad Institute Genomics Platform"/>
            <consortium name="The Broad Institute Genome Sequencing Center for Infectious Disease"/>
            <person name="Wu L."/>
            <person name="Ma J."/>
        </authorList>
    </citation>
    <scope>NUCLEOTIDE SEQUENCE [LARGE SCALE GENOMIC DNA]</scope>
    <source>
        <strain evidence="2">CGMCC 1.15053</strain>
    </source>
</reference>
<evidence type="ECO:0000313" key="1">
    <source>
        <dbReference type="EMBL" id="MFC5849204.1"/>
    </source>
</evidence>
<name>A0ABW1DMY0_9DEIO</name>
<dbReference type="EMBL" id="JBHSOH010000015">
    <property type="protein sequence ID" value="MFC5849204.1"/>
    <property type="molecule type" value="Genomic_DNA"/>
</dbReference>
<dbReference type="InterPro" id="IPR037219">
    <property type="entry name" value="Peptidase_M41-like"/>
</dbReference>
<comment type="caution">
    <text evidence="1">The sequence shown here is derived from an EMBL/GenBank/DDBJ whole genome shotgun (WGS) entry which is preliminary data.</text>
</comment>
<accession>A0ABW1DMY0</accession>